<organism evidence="1 2">
    <name type="scientific">Mythimna loreyi</name>
    <dbReference type="NCBI Taxonomy" id="667449"/>
    <lineage>
        <taxon>Eukaryota</taxon>
        <taxon>Metazoa</taxon>
        <taxon>Ecdysozoa</taxon>
        <taxon>Arthropoda</taxon>
        <taxon>Hexapoda</taxon>
        <taxon>Insecta</taxon>
        <taxon>Pterygota</taxon>
        <taxon>Neoptera</taxon>
        <taxon>Endopterygota</taxon>
        <taxon>Lepidoptera</taxon>
        <taxon>Glossata</taxon>
        <taxon>Ditrysia</taxon>
        <taxon>Noctuoidea</taxon>
        <taxon>Noctuidae</taxon>
        <taxon>Noctuinae</taxon>
        <taxon>Hadenini</taxon>
        <taxon>Mythimna</taxon>
    </lineage>
</organism>
<evidence type="ECO:0000313" key="2">
    <source>
        <dbReference type="Proteomes" id="UP001231649"/>
    </source>
</evidence>
<name>A0ACC2QNF7_9NEOP</name>
<evidence type="ECO:0000313" key="1">
    <source>
        <dbReference type="EMBL" id="KAJ8721070.1"/>
    </source>
</evidence>
<gene>
    <name evidence="1" type="ORF">PYW08_006535</name>
</gene>
<accession>A0ACC2QNF7</accession>
<sequence>MPRKPCYWTRKLELDLVAFVRQRDYIWRPAGNTNHQIQQKYKAYAEFAARLGRGFTARSVRDRWVNIRSTFNHNHRRVERSKLKANSPADIYVPCWPLWKPLQFLKDVCKKEDYENFGPVPDDFKDLTTGLNVKEEQQSELENEFELNIRQRSRRTDRPRRKVKTLERSDKKSKCKQVIDDLLLAMNPLVAEPMSDQNYWFFGKHVTERLNSMRRIDSDSACQDIMSLLNEWQQCDPS</sequence>
<keyword evidence="2" id="KW-1185">Reference proteome</keyword>
<dbReference type="Proteomes" id="UP001231649">
    <property type="component" value="Chromosome 19"/>
</dbReference>
<dbReference type="EMBL" id="CM056795">
    <property type="protein sequence ID" value="KAJ8721070.1"/>
    <property type="molecule type" value="Genomic_DNA"/>
</dbReference>
<comment type="caution">
    <text evidence="1">The sequence shown here is derived from an EMBL/GenBank/DDBJ whole genome shotgun (WGS) entry which is preliminary data.</text>
</comment>
<proteinExistence type="predicted"/>
<reference evidence="1" key="1">
    <citation type="submission" date="2023-03" db="EMBL/GenBank/DDBJ databases">
        <title>Chromosome-level genomes of two armyworms, Mythimna separata and Mythimna loreyi, provide insights into the biosynthesis and reception of sex pheromones.</title>
        <authorList>
            <person name="Zhao H."/>
        </authorList>
    </citation>
    <scope>NUCLEOTIDE SEQUENCE</scope>
    <source>
        <strain evidence="1">BeijingLab</strain>
    </source>
</reference>
<protein>
    <submittedName>
        <fullName evidence="1">Uncharacterized protein</fullName>
    </submittedName>
</protein>